<dbReference type="PROSITE" id="PS50977">
    <property type="entry name" value="HTH_TETR_2"/>
    <property type="match status" value="1"/>
</dbReference>
<gene>
    <name evidence="6" type="ORF">GCM10023200_48290</name>
</gene>
<keyword evidence="3" id="KW-0804">Transcription</keyword>
<evidence type="ECO:0000313" key="6">
    <source>
        <dbReference type="EMBL" id="GAA4805245.1"/>
    </source>
</evidence>
<dbReference type="PRINTS" id="PR00455">
    <property type="entry name" value="HTHTETR"/>
</dbReference>
<dbReference type="Gene3D" id="1.10.10.60">
    <property type="entry name" value="Homeodomain-like"/>
    <property type="match status" value="1"/>
</dbReference>
<reference evidence="7" key="1">
    <citation type="journal article" date="2019" name="Int. J. Syst. Evol. Microbiol.">
        <title>The Global Catalogue of Microorganisms (GCM) 10K type strain sequencing project: providing services to taxonomists for standard genome sequencing and annotation.</title>
        <authorList>
            <consortium name="The Broad Institute Genomics Platform"/>
            <consortium name="The Broad Institute Genome Sequencing Center for Infectious Disease"/>
            <person name="Wu L."/>
            <person name="Ma J."/>
        </authorList>
    </citation>
    <scope>NUCLEOTIDE SEQUENCE [LARGE SCALE GENOMIC DNA]</scope>
    <source>
        <strain evidence="7">JCM 17979</strain>
    </source>
</reference>
<dbReference type="InterPro" id="IPR001647">
    <property type="entry name" value="HTH_TetR"/>
</dbReference>
<feature type="domain" description="HTH tetR-type" evidence="5">
    <location>
        <begin position="15"/>
        <end position="75"/>
    </location>
</feature>
<sequence length="195" mass="20463">MPDTERRGRGRPRDRSKDTAVLDATVRLLATDGVAGTSMDKVATAAGVSKVTVYTRWRGKNELIGAALAHLRLGRVPEPVGDVRADLVALLEAMREQYVEVGAMSILGTCLADEPGSGELLGIVREATLLPRRALFAAVLSAGVARGELRADLDVEAATSLVVGALYADHLAGRDTSAPGWPGAVVDLALSGLRR</sequence>
<dbReference type="SUPFAM" id="SSF48498">
    <property type="entry name" value="Tetracyclin repressor-like, C-terminal domain"/>
    <property type="match status" value="1"/>
</dbReference>
<protein>
    <submittedName>
        <fullName evidence="6">TetR/AcrR family transcriptional regulator</fullName>
    </submittedName>
</protein>
<evidence type="ECO:0000256" key="4">
    <source>
        <dbReference type="PROSITE-ProRule" id="PRU00335"/>
    </source>
</evidence>
<proteinExistence type="predicted"/>
<dbReference type="Proteomes" id="UP001500928">
    <property type="component" value="Unassembled WGS sequence"/>
</dbReference>
<dbReference type="SUPFAM" id="SSF46689">
    <property type="entry name" value="Homeodomain-like"/>
    <property type="match status" value="1"/>
</dbReference>
<evidence type="ECO:0000313" key="7">
    <source>
        <dbReference type="Proteomes" id="UP001500928"/>
    </source>
</evidence>
<dbReference type="Pfam" id="PF16859">
    <property type="entry name" value="TetR_C_11"/>
    <property type="match status" value="1"/>
</dbReference>
<dbReference type="PANTHER" id="PTHR30055:SF148">
    <property type="entry name" value="TETR-FAMILY TRANSCRIPTIONAL REGULATOR"/>
    <property type="match status" value="1"/>
</dbReference>
<dbReference type="InterPro" id="IPR011075">
    <property type="entry name" value="TetR_C"/>
</dbReference>
<evidence type="ECO:0000256" key="2">
    <source>
        <dbReference type="ARBA" id="ARBA00023125"/>
    </source>
</evidence>
<dbReference type="InterPro" id="IPR050109">
    <property type="entry name" value="HTH-type_TetR-like_transc_reg"/>
</dbReference>
<evidence type="ECO:0000256" key="1">
    <source>
        <dbReference type="ARBA" id="ARBA00023015"/>
    </source>
</evidence>
<dbReference type="Pfam" id="PF00440">
    <property type="entry name" value="TetR_N"/>
    <property type="match status" value="1"/>
</dbReference>
<name>A0ABP9C586_9PSEU</name>
<dbReference type="InterPro" id="IPR009057">
    <property type="entry name" value="Homeodomain-like_sf"/>
</dbReference>
<keyword evidence="7" id="KW-1185">Reference proteome</keyword>
<comment type="caution">
    <text evidence="6">The sequence shown here is derived from an EMBL/GenBank/DDBJ whole genome shotgun (WGS) entry which is preliminary data.</text>
</comment>
<keyword evidence="1" id="KW-0805">Transcription regulation</keyword>
<feature type="DNA-binding region" description="H-T-H motif" evidence="4">
    <location>
        <begin position="38"/>
        <end position="57"/>
    </location>
</feature>
<dbReference type="Gene3D" id="1.10.357.10">
    <property type="entry name" value="Tetracycline Repressor, domain 2"/>
    <property type="match status" value="1"/>
</dbReference>
<evidence type="ECO:0000259" key="5">
    <source>
        <dbReference type="PROSITE" id="PS50977"/>
    </source>
</evidence>
<evidence type="ECO:0000256" key="3">
    <source>
        <dbReference type="ARBA" id="ARBA00023163"/>
    </source>
</evidence>
<keyword evidence="2 4" id="KW-0238">DNA-binding</keyword>
<dbReference type="EMBL" id="BAABHO010000050">
    <property type="protein sequence ID" value="GAA4805245.1"/>
    <property type="molecule type" value="Genomic_DNA"/>
</dbReference>
<organism evidence="6 7">
    <name type="scientific">Actinomycetospora chlora</name>
    <dbReference type="NCBI Taxonomy" id="663608"/>
    <lineage>
        <taxon>Bacteria</taxon>
        <taxon>Bacillati</taxon>
        <taxon>Actinomycetota</taxon>
        <taxon>Actinomycetes</taxon>
        <taxon>Pseudonocardiales</taxon>
        <taxon>Pseudonocardiaceae</taxon>
        <taxon>Actinomycetospora</taxon>
    </lineage>
</organism>
<accession>A0ABP9C586</accession>
<dbReference type="InterPro" id="IPR036271">
    <property type="entry name" value="Tet_transcr_reg_TetR-rel_C_sf"/>
</dbReference>
<dbReference type="PANTHER" id="PTHR30055">
    <property type="entry name" value="HTH-TYPE TRANSCRIPTIONAL REGULATOR RUTR"/>
    <property type="match status" value="1"/>
</dbReference>
<dbReference type="RefSeq" id="WP_345421674.1">
    <property type="nucleotide sequence ID" value="NZ_BAABHO010000050.1"/>
</dbReference>